<dbReference type="InterPro" id="IPR003538">
    <property type="entry name" value="TonB"/>
</dbReference>
<dbReference type="AlphaFoldDB" id="A0A106C080"/>
<dbReference type="GO" id="GO:0015031">
    <property type="term" value="P:protein transport"/>
    <property type="evidence" value="ECO:0007669"/>
    <property type="project" value="UniProtKB-UniRule"/>
</dbReference>
<gene>
    <name evidence="7" type="ORF">AWJ07_04515</name>
</gene>
<comment type="similarity">
    <text evidence="5">Belongs to the TonB family.</text>
</comment>
<proteinExistence type="inferred from homology"/>
<dbReference type="SUPFAM" id="SSF74653">
    <property type="entry name" value="TolA/TonB C-terminal domain"/>
    <property type="match status" value="1"/>
</dbReference>
<feature type="transmembrane region" description="Helical" evidence="5">
    <location>
        <begin position="96"/>
        <end position="116"/>
    </location>
</feature>
<dbReference type="InterPro" id="IPR008756">
    <property type="entry name" value="Peptidase_M56"/>
</dbReference>
<evidence type="ECO:0000256" key="2">
    <source>
        <dbReference type="ARBA" id="ARBA00022692"/>
    </source>
</evidence>
<dbReference type="CDD" id="cd07341">
    <property type="entry name" value="M56_BlaR1_MecR1_like"/>
    <property type="match status" value="1"/>
</dbReference>
<keyword evidence="5" id="KW-0735">Signal-anchor</keyword>
<dbReference type="InterPro" id="IPR052173">
    <property type="entry name" value="Beta-lactam_resp_regulator"/>
</dbReference>
<dbReference type="Pfam" id="PF03544">
    <property type="entry name" value="TonB_C"/>
    <property type="match status" value="1"/>
</dbReference>
<keyword evidence="5" id="KW-0997">Cell inner membrane</keyword>
<comment type="function">
    <text evidence="5">Interacts with outer membrane receptor proteins that carry out high-affinity binding and energy dependent uptake into the periplasmic space of specific substrates. It could act to transduce energy from the cytoplasmic membrane to specific energy-requiring processes in the outer membrane, resulting in the release into the periplasm of ligands bound by these outer membrane proteins.</text>
</comment>
<dbReference type="EMBL" id="LRDC01000018">
    <property type="protein sequence ID" value="KVX01848.1"/>
    <property type="molecule type" value="Genomic_DNA"/>
</dbReference>
<dbReference type="PRINTS" id="PR01374">
    <property type="entry name" value="TONBPROTEIN"/>
</dbReference>
<keyword evidence="5" id="KW-1003">Cell membrane</keyword>
<dbReference type="PANTHER" id="PTHR34978:SF3">
    <property type="entry name" value="SLR0241 PROTEIN"/>
    <property type="match status" value="1"/>
</dbReference>
<sequence length="405" mass="45795">MINWFMEQTISLSVVCLALLVMHRFILSRFGAHYTYFMWISVPLLIIADLLQIILPHTVNWFGSNNTASIIQQYYVFASDTAALSAGLLDLLYLPYLYGAVITLLVANIVMEYGYLQRLIQHGRQLDIPSVKLNVLVHPDIESPMLAGFITPSILVPNSFMLLDESQQQAIIQHEVYHYQRGDLWANALAYGLTVLFWFNPLMWLSYRRFRQDQELSCDAQVTADMKAQAKIAYSRTLLAYSQHAPLSMLHTHYGDKTILKERILQMKKQHGKSTLALIGMTLAIGVSAFMFNQQVFAGNNLSVENKTDSMAMPVIRIEPSYPIDAAKEGLNGYVQMSFDISPNGSVNNVRVTKSSPKQVFDASAVAALEQWKYQPSATGFKDLQVQLDYVIHQPDKSVERITVK</sequence>
<comment type="caution">
    <text evidence="5">Lacks conserved residue(s) required for the propagation of feature annotation.</text>
</comment>
<evidence type="ECO:0000256" key="3">
    <source>
        <dbReference type="ARBA" id="ARBA00022989"/>
    </source>
</evidence>
<dbReference type="Gene3D" id="3.30.2420.10">
    <property type="entry name" value="TonB"/>
    <property type="match status" value="1"/>
</dbReference>
<accession>A0A106C080</accession>
<keyword evidence="4 5" id="KW-0472">Membrane</keyword>
<evidence type="ECO:0000259" key="6">
    <source>
        <dbReference type="PROSITE" id="PS52015"/>
    </source>
</evidence>
<reference evidence="7 8" key="1">
    <citation type="submission" date="2016-01" db="EMBL/GenBank/DDBJ databases">
        <title>Draft genome of the antarctic isolate Shewanella frigidimarina Ag06-30.</title>
        <authorList>
            <person name="Parmeciano Di Noto G."/>
            <person name="Vazquez S."/>
            <person name="Mac Cormack W."/>
            <person name="Iriarte A."/>
            <person name="Quiroga C."/>
        </authorList>
    </citation>
    <scope>NUCLEOTIDE SEQUENCE [LARGE SCALE GENOMIC DNA]</scope>
    <source>
        <strain evidence="7 8">Ag06-30</strain>
    </source>
</reference>
<evidence type="ECO:0000256" key="4">
    <source>
        <dbReference type="ARBA" id="ARBA00023136"/>
    </source>
</evidence>
<organism evidence="7">
    <name type="scientific">Shewanella frigidimarina</name>
    <dbReference type="NCBI Taxonomy" id="56812"/>
    <lineage>
        <taxon>Bacteria</taxon>
        <taxon>Pseudomonadati</taxon>
        <taxon>Pseudomonadota</taxon>
        <taxon>Gammaproteobacteria</taxon>
        <taxon>Alteromonadales</taxon>
        <taxon>Shewanellaceae</taxon>
        <taxon>Shewanella</taxon>
    </lineage>
</organism>
<name>A0A106C080_SHEFR</name>
<keyword evidence="2 5" id="KW-0812">Transmembrane</keyword>
<evidence type="ECO:0000313" key="8">
    <source>
        <dbReference type="Proteomes" id="UP000055702"/>
    </source>
</evidence>
<evidence type="ECO:0000313" key="7">
    <source>
        <dbReference type="EMBL" id="KVX01848.1"/>
    </source>
</evidence>
<dbReference type="RefSeq" id="WP_059745745.1">
    <property type="nucleotide sequence ID" value="NZ_LRDC01000018.1"/>
</dbReference>
<dbReference type="NCBIfam" id="TIGR01352">
    <property type="entry name" value="tonB_Cterm"/>
    <property type="match status" value="1"/>
</dbReference>
<keyword evidence="5" id="KW-0813">Transport</keyword>
<dbReference type="GO" id="GO:0015891">
    <property type="term" value="P:siderophore transport"/>
    <property type="evidence" value="ECO:0007669"/>
    <property type="project" value="InterPro"/>
</dbReference>
<feature type="transmembrane region" description="Helical" evidence="5">
    <location>
        <begin position="6"/>
        <end position="27"/>
    </location>
</feature>
<feature type="transmembrane region" description="Helical" evidence="5">
    <location>
        <begin position="34"/>
        <end position="55"/>
    </location>
</feature>
<dbReference type="GO" id="GO:0055085">
    <property type="term" value="P:transmembrane transport"/>
    <property type="evidence" value="ECO:0007669"/>
    <property type="project" value="InterPro"/>
</dbReference>
<keyword evidence="3 5" id="KW-1133">Transmembrane helix</keyword>
<keyword evidence="5" id="KW-0653">Protein transport</keyword>
<dbReference type="GO" id="GO:0005886">
    <property type="term" value="C:plasma membrane"/>
    <property type="evidence" value="ECO:0007669"/>
    <property type="project" value="UniProtKB-SubCell"/>
</dbReference>
<dbReference type="GO" id="GO:0030288">
    <property type="term" value="C:outer membrane-bounded periplasmic space"/>
    <property type="evidence" value="ECO:0007669"/>
    <property type="project" value="InterPro"/>
</dbReference>
<protein>
    <recommendedName>
        <fullName evidence="5">Protein TonB</fullName>
    </recommendedName>
</protein>
<dbReference type="InterPro" id="IPR006260">
    <property type="entry name" value="TonB/TolA_C"/>
</dbReference>
<dbReference type="PROSITE" id="PS52015">
    <property type="entry name" value="TONB_CTD"/>
    <property type="match status" value="1"/>
</dbReference>
<comment type="subcellular location">
    <subcellularLocation>
        <location evidence="5">Cell inner membrane</location>
        <topology evidence="5">Single-pass membrane protein</topology>
        <orientation evidence="5">Periplasmic side</orientation>
    </subcellularLocation>
    <subcellularLocation>
        <location evidence="1">Membrane</location>
        <topology evidence="1">Single-pass membrane protein</topology>
    </subcellularLocation>
</comment>
<comment type="caution">
    <text evidence="7">The sequence shown here is derived from an EMBL/GenBank/DDBJ whole genome shotgun (WGS) entry which is preliminary data.</text>
</comment>
<dbReference type="PANTHER" id="PTHR34978">
    <property type="entry name" value="POSSIBLE SENSOR-TRANSDUCER PROTEIN BLAR"/>
    <property type="match status" value="1"/>
</dbReference>
<dbReference type="InterPro" id="IPR037682">
    <property type="entry name" value="TonB_C"/>
</dbReference>
<evidence type="ECO:0000256" key="5">
    <source>
        <dbReference type="RuleBase" id="RU362123"/>
    </source>
</evidence>
<evidence type="ECO:0000256" key="1">
    <source>
        <dbReference type="ARBA" id="ARBA00004167"/>
    </source>
</evidence>
<dbReference type="Proteomes" id="UP000055702">
    <property type="component" value="Unassembled WGS sequence"/>
</dbReference>
<dbReference type="Pfam" id="PF05569">
    <property type="entry name" value="Peptidase_M56"/>
    <property type="match status" value="1"/>
</dbReference>
<dbReference type="GO" id="GO:0031992">
    <property type="term" value="F:energy transducer activity"/>
    <property type="evidence" value="ECO:0007669"/>
    <property type="project" value="InterPro"/>
</dbReference>
<feature type="transmembrane region" description="Helical" evidence="5">
    <location>
        <begin position="184"/>
        <end position="205"/>
    </location>
</feature>
<feature type="domain" description="TonB C-terminal" evidence="6">
    <location>
        <begin position="307"/>
        <end position="399"/>
    </location>
</feature>